<evidence type="ECO:0000256" key="4">
    <source>
        <dbReference type="ARBA" id="ARBA00022827"/>
    </source>
</evidence>
<evidence type="ECO:0000256" key="5">
    <source>
        <dbReference type="ARBA" id="ARBA00023002"/>
    </source>
</evidence>
<evidence type="ECO:0000256" key="1">
    <source>
        <dbReference type="ARBA" id="ARBA00001974"/>
    </source>
</evidence>
<evidence type="ECO:0000256" key="2">
    <source>
        <dbReference type="ARBA" id="ARBA00010989"/>
    </source>
</evidence>
<dbReference type="InParanoid" id="F7BBK7"/>
<dbReference type="PANTHER" id="PTHR10961">
    <property type="entry name" value="PEROXISOMAL SARCOSINE OXIDASE"/>
    <property type="match status" value="1"/>
</dbReference>
<keyword evidence="3" id="KW-0285">Flavoprotein</keyword>
<name>F7BBK7_CIOIN</name>
<evidence type="ECO:0000256" key="3">
    <source>
        <dbReference type="ARBA" id="ARBA00022630"/>
    </source>
</evidence>
<reference evidence="7" key="4">
    <citation type="submission" date="2025-09" db="UniProtKB">
        <authorList>
            <consortium name="Ensembl"/>
        </authorList>
    </citation>
    <scope>IDENTIFICATION</scope>
</reference>
<protein>
    <recommendedName>
        <fullName evidence="6">FAD dependent oxidoreductase domain-containing protein</fullName>
    </recommendedName>
</protein>
<dbReference type="GO" id="GO:0050660">
    <property type="term" value="F:flavin adenine dinucleotide binding"/>
    <property type="evidence" value="ECO:0007669"/>
    <property type="project" value="InterPro"/>
</dbReference>
<dbReference type="EMBL" id="EAAA01002055">
    <property type="status" value="NOT_ANNOTATED_CDS"/>
    <property type="molecule type" value="Genomic_DNA"/>
</dbReference>
<dbReference type="Proteomes" id="UP000008144">
    <property type="component" value="Chromosome 5"/>
</dbReference>
<sequence>MKICYHSGTEIDPDQRDKKLSNKDQTTADTQWQTLVTAIKEYYPYIEPVPSVTESCIYSVTPDQDYILDRHPVYSNIIIGAGFSGHGFKCSPEIGRILGDMAIGNPTAYALGSFSLSRFNSSNL</sequence>
<dbReference type="FunFam" id="3.50.50.60:FF:000589">
    <property type="entry name" value="FAD-dependent oxidoreductase domain-containing 1"/>
    <property type="match status" value="1"/>
</dbReference>
<dbReference type="InterPro" id="IPR045170">
    <property type="entry name" value="MTOX"/>
</dbReference>
<evidence type="ECO:0000259" key="6">
    <source>
        <dbReference type="Pfam" id="PF01266"/>
    </source>
</evidence>
<keyword evidence="4" id="KW-0274">FAD</keyword>
<dbReference type="Pfam" id="PF01266">
    <property type="entry name" value="DAO"/>
    <property type="match status" value="1"/>
</dbReference>
<organism evidence="7 8">
    <name type="scientific">Ciona intestinalis</name>
    <name type="common">Transparent sea squirt</name>
    <name type="synonym">Ascidia intestinalis</name>
    <dbReference type="NCBI Taxonomy" id="7719"/>
    <lineage>
        <taxon>Eukaryota</taxon>
        <taxon>Metazoa</taxon>
        <taxon>Chordata</taxon>
        <taxon>Tunicata</taxon>
        <taxon>Ascidiacea</taxon>
        <taxon>Phlebobranchia</taxon>
        <taxon>Cionidae</taxon>
        <taxon>Ciona</taxon>
    </lineage>
</organism>
<keyword evidence="5" id="KW-0560">Oxidoreductase</keyword>
<dbReference type="STRING" id="7719.ENSCINP00000006592"/>
<dbReference type="SUPFAM" id="SSF54373">
    <property type="entry name" value="FAD-linked reductases, C-terminal domain"/>
    <property type="match status" value="1"/>
</dbReference>
<dbReference type="GO" id="GO:0016491">
    <property type="term" value="F:oxidoreductase activity"/>
    <property type="evidence" value="ECO:0007669"/>
    <property type="project" value="UniProtKB-KW"/>
</dbReference>
<reference evidence="7" key="2">
    <citation type="journal article" date="2008" name="Genome Biol.">
        <title>Improved genome assembly and evidence-based global gene model set for the chordate Ciona intestinalis: new insight into intron and operon populations.</title>
        <authorList>
            <person name="Satou Y."/>
            <person name="Mineta K."/>
            <person name="Ogasawara M."/>
            <person name="Sasakura Y."/>
            <person name="Shoguchi E."/>
            <person name="Ueno K."/>
            <person name="Yamada L."/>
            <person name="Matsumoto J."/>
            <person name="Wasserscheid J."/>
            <person name="Dewar K."/>
            <person name="Wiley G.B."/>
            <person name="Macmil S.L."/>
            <person name="Roe B.A."/>
            <person name="Zeller R.W."/>
            <person name="Hastings K.E."/>
            <person name="Lemaire P."/>
            <person name="Lindquist E."/>
            <person name="Endo T."/>
            <person name="Hotta K."/>
            <person name="Inaba K."/>
        </authorList>
    </citation>
    <scope>NUCLEOTIDE SEQUENCE [LARGE SCALE GENOMIC DNA]</scope>
    <source>
        <strain evidence="7">wild type</strain>
    </source>
</reference>
<dbReference type="OMA" id="SGHGFKC"/>
<accession>F7BBK7</accession>
<dbReference type="Gene3D" id="3.50.50.60">
    <property type="entry name" value="FAD/NAD(P)-binding domain"/>
    <property type="match status" value="1"/>
</dbReference>
<dbReference type="InterPro" id="IPR006076">
    <property type="entry name" value="FAD-dep_OxRdtase"/>
</dbReference>
<evidence type="ECO:0000313" key="8">
    <source>
        <dbReference type="Proteomes" id="UP000008144"/>
    </source>
</evidence>
<proteinExistence type="inferred from homology"/>
<comment type="cofactor">
    <cofactor evidence="1">
        <name>FAD</name>
        <dbReference type="ChEBI" id="CHEBI:57692"/>
    </cofactor>
</comment>
<keyword evidence="8" id="KW-1185">Reference proteome</keyword>
<dbReference type="AlphaFoldDB" id="F7BBK7"/>
<reference evidence="8" key="1">
    <citation type="journal article" date="2002" name="Science">
        <title>The draft genome of Ciona intestinalis: insights into chordate and vertebrate origins.</title>
        <authorList>
            <person name="Dehal P."/>
            <person name="Satou Y."/>
            <person name="Campbell R.K."/>
            <person name="Chapman J."/>
            <person name="Degnan B."/>
            <person name="De Tomaso A."/>
            <person name="Davidson B."/>
            <person name="Di Gregorio A."/>
            <person name="Gelpke M."/>
            <person name="Goodstein D.M."/>
            <person name="Harafuji N."/>
            <person name="Hastings K.E."/>
            <person name="Ho I."/>
            <person name="Hotta K."/>
            <person name="Huang W."/>
            <person name="Kawashima T."/>
            <person name="Lemaire P."/>
            <person name="Martinez D."/>
            <person name="Meinertzhagen I.A."/>
            <person name="Necula S."/>
            <person name="Nonaka M."/>
            <person name="Putnam N."/>
            <person name="Rash S."/>
            <person name="Saiga H."/>
            <person name="Satake M."/>
            <person name="Terry A."/>
            <person name="Yamada L."/>
            <person name="Wang H.G."/>
            <person name="Awazu S."/>
            <person name="Azumi K."/>
            <person name="Boore J."/>
            <person name="Branno M."/>
            <person name="Chin-Bow S."/>
            <person name="DeSantis R."/>
            <person name="Doyle S."/>
            <person name="Francino P."/>
            <person name="Keys D.N."/>
            <person name="Haga S."/>
            <person name="Hayashi H."/>
            <person name="Hino K."/>
            <person name="Imai K.S."/>
            <person name="Inaba K."/>
            <person name="Kano S."/>
            <person name="Kobayashi K."/>
            <person name="Kobayashi M."/>
            <person name="Lee B.I."/>
            <person name="Makabe K.W."/>
            <person name="Manohar C."/>
            <person name="Matassi G."/>
            <person name="Medina M."/>
            <person name="Mochizuki Y."/>
            <person name="Mount S."/>
            <person name="Morishita T."/>
            <person name="Miura S."/>
            <person name="Nakayama A."/>
            <person name="Nishizaka S."/>
            <person name="Nomoto H."/>
            <person name="Ohta F."/>
            <person name="Oishi K."/>
            <person name="Rigoutsos I."/>
            <person name="Sano M."/>
            <person name="Sasaki A."/>
            <person name="Sasakura Y."/>
            <person name="Shoguchi E."/>
            <person name="Shin-i T."/>
            <person name="Spagnuolo A."/>
            <person name="Stainier D."/>
            <person name="Suzuki M.M."/>
            <person name="Tassy O."/>
            <person name="Takatori N."/>
            <person name="Tokuoka M."/>
            <person name="Yagi K."/>
            <person name="Yoshizaki F."/>
            <person name="Wada S."/>
            <person name="Zhang C."/>
            <person name="Hyatt P.D."/>
            <person name="Larimer F."/>
            <person name="Detter C."/>
            <person name="Doggett N."/>
            <person name="Glavina T."/>
            <person name="Hawkins T."/>
            <person name="Richardson P."/>
            <person name="Lucas S."/>
            <person name="Kohara Y."/>
            <person name="Levine M."/>
            <person name="Satoh N."/>
            <person name="Rokhsar D.S."/>
        </authorList>
    </citation>
    <scope>NUCLEOTIDE SEQUENCE [LARGE SCALE GENOMIC DNA]</scope>
</reference>
<dbReference type="GeneTree" id="ENSGT00390000011000"/>
<dbReference type="PANTHER" id="PTHR10961:SF46">
    <property type="entry name" value="PEROXISOMAL SARCOSINE OXIDASE"/>
    <property type="match status" value="1"/>
</dbReference>
<dbReference type="HOGENOM" id="CLU_163455_0_0_1"/>
<dbReference type="Ensembl" id="ENSCINT00000006592.3">
    <property type="protein sequence ID" value="ENSCINP00000006592.3"/>
    <property type="gene ID" value="ENSCING00000003223.3"/>
</dbReference>
<comment type="similarity">
    <text evidence="2">Belongs to the MSOX/MTOX family.</text>
</comment>
<dbReference type="InterPro" id="IPR036188">
    <property type="entry name" value="FAD/NAD-bd_sf"/>
</dbReference>
<feature type="domain" description="FAD dependent oxidoreductase" evidence="6">
    <location>
        <begin position="22"/>
        <end position="101"/>
    </location>
</feature>
<dbReference type="Gene3D" id="3.30.9.10">
    <property type="entry name" value="D-Amino Acid Oxidase, subunit A, domain 2"/>
    <property type="match status" value="1"/>
</dbReference>
<reference evidence="7" key="3">
    <citation type="submission" date="2025-08" db="UniProtKB">
        <authorList>
            <consortium name="Ensembl"/>
        </authorList>
    </citation>
    <scope>IDENTIFICATION</scope>
</reference>
<evidence type="ECO:0000313" key="7">
    <source>
        <dbReference type="Ensembl" id="ENSCINP00000006592.3"/>
    </source>
</evidence>